<evidence type="ECO:0000313" key="4">
    <source>
        <dbReference type="EMBL" id="GAH30185.1"/>
    </source>
</evidence>
<dbReference type="AlphaFoldDB" id="X1FC97"/>
<comment type="caution">
    <text evidence="4">The sequence shown here is derived from an EMBL/GenBank/DDBJ whole genome shotgun (WGS) entry which is preliminary data.</text>
</comment>
<protein>
    <recommendedName>
        <fullName evidence="5">ABC transmembrane type-1 domain-containing protein</fullName>
    </recommendedName>
</protein>
<comment type="similarity">
    <text evidence="1">Belongs to the bacterial solute-binding protein 1 family.</text>
</comment>
<name>X1FC97_9ZZZZ</name>
<dbReference type="PANTHER" id="PTHR43649:SF34">
    <property type="entry name" value="ABC TRANSPORTER PERIPLASMIC-BINDING PROTEIN YCJN-RELATED"/>
    <property type="match status" value="1"/>
</dbReference>
<reference evidence="4" key="1">
    <citation type="journal article" date="2014" name="Front. Microbiol.">
        <title>High frequency of phylogenetically diverse reductive dehalogenase-homologous genes in deep subseafloor sedimentary metagenomes.</title>
        <authorList>
            <person name="Kawai M."/>
            <person name="Futagami T."/>
            <person name="Toyoda A."/>
            <person name="Takaki Y."/>
            <person name="Nishi S."/>
            <person name="Hori S."/>
            <person name="Arai W."/>
            <person name="Tsubouchi T."/>
            <person name="Morono Y."/>
            <person name="Uchiyama I."/>
            <person name="Ito T."/>
            <person name="Fujiyama A."/>
            <person name="Inagaki F."/>
            <person name="Takami H."/>
        </authorList>
    </citation>
    <scope>NUCLEOTIDE SEQUENCE</scope>
    <source>
        <strain evidence="4">Expedition CK06-06</strain>
    </source>
</reference>
<evidence type="ECO:0000256" key="1">
    <source>
        <dbReference type="ARBA" id="ARBA00008520"/>
    </source>
</evidence>
<sequence length="392" mass="44352">MRGRIRIVFCLMAVLILAGTAGAFAQSPYAGETITVAVHAVPHATAVYNFQDQFLKETGIKVKVIEMTADVMYEKYMTEFIGGTGAYDVVQMNPQWLADTSPYLAPLKPLADKEGLDFKLDDLVPKFRDLYCSWLGVWYGMPWDGDVHLLYYRKDIFDKLGIEVPKTWKEYRDTASFLNGWDWDDDGEIEYGCTEYLKKDRMYWWFLDRFACYGGVYFDEDMNPLINTKSGMMALKNMVECLPYMPPGSLGWSYMEVRTALVKGDAAMGKQWTCVGKAAESPEESKVVGKMGYALVPGAQWDGEISYRPMIAGGWDLTIPKDSKKKGAAITFLQFITRPDISLQIVMDPNTSLDPYRLSHYTSPAFRDLWPTAGDYLDAINANLDKGFPDLL</sequence>
<evidence type="ECO:0000256" key="3">
    <source>
        <dbReference type="ARBA" id="ARBA00022729"/>
    </source>
</evidence>
<dbReference type="PANTHER" id="PTHR43649">
    <property type="entry name" value="ARABINOSE-BINDING PROTEIN-RELATED"/>
    <property type="match status" value="1"/>
</dbReference>
<organism evidence="4">
    <name type="scientific">marine sediment metagenome</name>
    <dbReference type="NCBI Taxonomy" id="412755"/>
    <lineage>
        <taxon>unclassified sequences</taxon>
        <taxon>metagenomes</taxon>
        <taxon>ecological metagenomes</taxon>
    </lineage>
</organism>
<dbReference type="Pfam" id="PF01547">
    <property type="entry name" value="SBP_bac_1"/>
    <property type="match status" value="2"/>
</dbReference>
<dbReference type="EMBL" id="BARU01001213">
    <property type="protein sequence ID" value="GAH30185.1"/>
    <property type="molecule type" value="Genomic_DNA"/>
</dbReference>
<dbReference type="Gene3D" id="3.40.190.10">
    <property type="entry name" value="Periplasmic binding protein-like II"/>
    <property type="match status" value="2"/>
</dbReference>
<dbReference type="InterPro" id="IPR050490">
    <property type="entry name" value="Bact_solute-bd_prot1"/>
</dbReference>
<gene>
    <name evidence="4" type="ORF">S03H2_03313</name>
</gene>
<dbReference type="InterPro" id="IPR006059">
    <property type="entry name" value="SBP"/>
</dbReference>
<evidence type="ECO:0000256" key="2">
    <source>
        <dbReference type="ARBA" id="ARBA00022448"/>
    </source>
</evidence>
<dbReference type="SUPFAM" id="SSF53850">
    <property type="entry name" value="Periplasmic binding protein-like II"/>
    <property type="match status" value="1"/>
</dbReference>
<evidence type="ECO:0008006" key="5">
    <source>
        <dbReference type="Google" id="ProtNLM"/>
    </source>
</evidence>
<accession>X1FC97</accession>
<keyword evidence="2" id="KW-0813">Transport</keyword>
<feature type="non-terminal residue" evidence="4">
    <location>
        <position position="392"/>
    </location>
</feature>
<keyword evidence="3" id="KW-0732">Signal</keyword>
<proteinExistence type="inferred from homology"/>